<sequence>MNPVYMRIVCSIILLLLFDIDAVDSRLEFTNIKCTALDRKFVDFQECYLKAANRTYKYISINAVLHQKPITQFKVNFALYKRSNGLQPINYNTTMDGCKVFDNERNPVNTFLFGLFKTYSNINHTCPYNASILWYIL</sequence>
<keyword evidence="1" id="KW-0732">Signal</keyword>
<evidence type="ECO:0000313" key="3">
    <source>
        <dbReference type="RefSeq" id="XP_033236216.1"/>
    </source>
</evidence>
<protein>
    <submittedName>
        <fullName evidence="3">Uncharacterized protein</fullName>
    </submittedName>
</protein>
<organism evidence="2 3">
    <name type="scientific">Drosophila pseudoobscura pseudoobscura</name>
    <name type="common">Fruit fly</name>
    <dbReference type="NCBI Taxonomy" id="46245"/>
    <lineage>
        <taxon>Eukaryota</taxon>
        <taxon>Metazoa</taxon>
        <taxon>Ecdysozoa</taxon>
        <taxon>Arthropoda</taxon>
        <taxon>Hexapoda</taxon>
        <taxon>Insecta</taxon>
        <taxon>Pterygota</taxon>
        <taxon>Neoptera</taxon>
        <taxon>Endopterygota</taxon>
        <taxon>Diptera</taxon>
        <taxon>Brachycera</taxon>
        <taxon>Muscomorpha</taxon>
        <taxon>Ephydroidea</taxon>
        <taxon>Drosophilidae</taxon>
        <taxon>Drosophila</taxon>
        <taxon>Sophophora</taxon>
    </lineage>
</organism>
<keyword evidence="2" id="KW-1185">Reference proteome</keyword>
<dbReference type="InParanoid" id="A0A6I8VYP0"/>
<dbReference type="KEGG" id="dpo:6902907"/>
<feature type="chain" id="PRO_5026279539" evidence="1">
    <location>
        <begin position="26"/>
        <end position="137"/>
    </location>
</feature>
<accession>A0A6I8VYP0</accession>
<feature type="signal peptide" evidence="1">
    <location>
        <begin position="1"/>
        <end position="25"/>
    </location>
</feature>
<reference evidence="3" key="1">
    <citation type="submission" date="2025-08" db="UniProtKB">
        <authorList>
            <consortium name="RefSeq"/>
        </authorList>
    </citation>
    <scope>IDENTIFICATION</scope>
    <source>
        <strain evidence="3">MV-25-SWS-2005</strain>
        <tissue evidence="3">Whole body</tissue>
    </source>
</reference>
<evidence type="ECO:0000313" key="2">
    <source>
        <dbReference type="Proteomes" id="UP000001819"/>
    </source>
</evidence>
<gene>
    <name evidence="3" type="primary">LOC6902907</name>
</gene>
<dbReference type="RefSeq" id="XP_033236216.1">
    <property type="nucleotide sequence ID" value="XM_033380325.1"/>
</dbReference>
<dbReference type="PANTHER" id="PTHR20898">
    <property type="entry name" value="DAEDALUS ON 3-RELATED-RELATED"/>
    <property type="match status" value="1"/>
</dbReference>
<dbReference type="PANTHER" id="PTHR20898:SF0">
    <property type="entry name" value="DAEDALUS ON 3-RELATED"/>
    <property type="match status" value="1"/>
</dbReference>
<evidence type="ECO:0000256" key="1">
    <source>
        <dbReference type="SAM" id="SignalP"/>
    </source>
</evidence>
<dbReference type="AlphaFoldDB" id="A0A6I8VYP0"/>
<proteinExistence type="predicted"/>
<dbReference type="Proteomes" id="UP000001819">
    <property type="component" value="Chromosome 4"/>
</dbReference>
<name>A0A6I8VYP0_DROPS</name>
<dbReference type="Pfam" id="PF06477">
    <property type="entry name" value="DUF1091"/>
    <property type="match status" value="1"/>
</dbReference>
<dbReference type="InterPro" id="IPR010512">
    <property type="entry name" value="DUF1091"/>
</dbReference>